<keyword evidence="5" id="KW-0175">Coiled coil</keyword>
<dbReference type="Pfam" id="PF00072">
    <property type="entry name" value="Response_reg"/>
    <property type="match status" value="1"/>
</dbReference>
<name>E8X3C6_GRATM</name>
<dbReference type="GO" id="GO:0000155">
    <property type="term" value="F:phosphorelay sensor kinase activity"/>
    <property type="evidence" value="ECO:0007669"/>
    <property type="project" value="InterPro"/>
</dbReference>
<evidence type="ECO:0000256" key="2">
    <source>
        <dbReference type="ARBA" id="ARBA00012438"/>
    </source>
</evidence>
<protein>
    <recommendedName>
        <fullName evidence="2">histidine kinase</fullName>
        <ecNumber evidence="2">2.7.13.3</ecNumber>
    </recommendedName>
</protein>
<dbReference type="PRINTS" id="PR00344">
    <property type="entry name" value="BCTRLSENSOR"/>
</dbReference>
<comment type="catalytic activity">
    <reaction evidence="1">
        <text>ATP + protein L-histidine = ADP + protein N-phospho-L-histidine.</text>
        <dbReference type="EC" id="2.7.13.3"/>
    </reaction>
</comment>
<dbReference type="Pfam" id="PF00512">
    <property type="entry name" value="HisKA"/>
    <property type="match status" value="1"/>
</dbReference>
<dbReference type="PROSITE" id="PS50109">
    <property type="entry name" value="HIS_KIN"/>
    <property type="match status" value="1"/>
</dbReference>
<dbReference type="RefSeq" id="WP_013581739.1">
    <property type="nucleotide sequence ID" value="NC_015064.1"/>
</dbReference>
<evidence type="ECO:0000256" key="5">
    <source>
        <dbReference type="SAM" id="Coils"/>
    </source>
</evidence>
<dbReference type="InterPro" id="IPR001789">
    <property type="entry name" value="Sig_transdc_resp-reg_receiver"/>
</dbReference>
<dbReference type="EC" id="2.7.13.3" evidence="2"/>
<dbReference type="SUPFAM" id="SSF55874">
    <property type="entry name" value="ATPase domain of HSP90 chaperone/DNA topoisomerase II/histidine kinase"/>
    <property type="match status" value="2"/>
</dbReference>
<dbReference type="eggNOG" id="COG0784">
    <property type="taxonomic scope" value="Bacteria"/>
</dbReference>
<organism evidence="9">
    <name type="scientific">Granulicella tundricola (strain ATCC BAA-1859 / DSM 23138 / MP5ACTX9)</name>
    <dbReference type="NCBI Taxonomy" id="1198114"/>
    <lineage>
        <taxon>Bacteria</taxon>
        <taxon>Pseudomonadati</taxon>
        <taxon>Acidobacteriota</taxon>
        <taxon>Terriglobia</taxon>
        <taxon>Terriglobales</taxon>
        <taxon>Acidobacteriaceae</taxon>
        <taxon>Granulicella</taxon>
    </lineage>
</organism>
<dbReference type="SUPFAM" id="SSF47384">
    <property type="entry name" value="Homodimeric domain of signal transducing histidine kinase"/>
    <property type="match status" value="1"/>
</dbReference>
<evidence type="ECO:0000259" key="7">
    <source>
        <dbReference type="PROSITE" id="PS50110"/>
    </source>
</evidence>
<feature type="modified residue" description="4-aspartylphosphate" evidence="4">
    <location>
        <position position="523"/>
    </location>
</feature>
<dbReference type="InterPro" id="IPR011006">
    <property type="entry name" value="CheY-like_superfamily"/>
</dbReference>
<evidence type="ECO:0000313" key="8">
    <source>
        <dbReference type="EMBL" id="ADW70427.1"/>
    </source>
</evidence>
<dbReference type="KEGG" id="acm:AciX9_3421"/>
<keyword evidence="8" id="KW-0808">Transferase</keyword>
<dbReference type="CDD" id="cd00082">
    <property type="entry name" value="HisKA"/>
    <property type="match status" value="1"/>
</dbReference>
<dbReference type="Gene3D" id="3.40.50.2300">
    <property type="match status" value="1"/>
</dbReference>
<proteinExistence type="predicted"/>
<dbReference type="PROSITE" id="PS50110">
    <property type="entry name" value="RESPONSE_REGULATORY"/>
    <property type="match status" value="1"/>
</dbReference>
<dbReference type="InterPro" id="IPR004358">
    <property type="entry name" value="Sig_transdc_His_kin-like_C"/>
</dbReference>
<dbReference type="SMART" id="SM00387">
    <property type="entry name" value="HATPase_c"/>
    <property type="match status" value="2"/>
</dbReference>
<dbReference type="PANTHER" id="PTHR43547">
    <property type="entry name" value="TWO-COMPONENT HISTIDINE KINASE"/>
    <property type="match status" value="1"/>
</dbReference>
<reference evidence="9" key="1">
    <citation type="submission" date="2011-01" db="EMBL/GenBank/DDBJ databases">
        <title>Complete sequence of chromosome of Acidobacterium sp. MP5ACTX9.</title>
        <authorList>
            <consortium name="US DOE Joint Genome Institute"/>
            <person name="Lucas S."/>
            <person name="Copeland A."/>
            <person name="Lapidus A."/>
            <person name="Cheng J.-F."/>
            <person name="Goodwin L."/>
            <person name="Pitluck S."/>
            <person name="Teshima H."/>
            <person name="Detter J.C."/>
            <person name="Han C."/>
            <person name="Tapia R."/>
            <person name="Land M."/>
            <person name="Hauser L."/>
            <person name="Kyrpides N."/>
            <person name="Ivanova N."/>
            <person name="Ovchinnikova G."/>
            <person name="Pagani I."/>
            <person name="Rawat S.R."/>
            <person name="Mannisto M."/>
            <person name="Haggblom M.M."/>
            <person name="Woyke T."/>
        </authorList>
    </citation>
    <scope>NUCLEOTIDE SEQUENCE [LARGE SCALE GENOMIC DNA]</scope>
    <source>
        <strain evidence="9">MP5ACTX9</strain>
    </source>
</reference>
<keyword evidence="3 4" id="KW-0597">Phosphoprotein</keyword>
<evidence type="ECO:0000259" key="6">
    <source>
        <dbReference type="PROSITE" id="PS50109"/>
    </source>
</evidence>
<dbReference type="InterPro" id="IPR005467">
    <property type="entry name" value="His_kinase_dom"/>
</dbReference>
<dbReference type="InterPro" id="IPR036097">
    <property type="entry name" value="HisK_dim/P_sf"/>
</dbReference>
<dbReference type="SMART" id="SM00388">
    <property type="entry name" value="HisKA"/>
    <property type="match status" value="1"/>
</dbReference>
<dbReference type="Gene3D" id="1.10.287.130">
    <property type="match status" value="1"/>
</dbReference>
<keyword evidence="9" id="KW-1185">Reference proteome</keyword>
<dbReference type="HOGENOM" id="CLU_000445_114_76_0"/>
<dbReference type="SMART" id="SM00448">
    <property type="entry name" value="REC"/>
    <property type="match status" value="1"/>
</dbReference>
<dbReference type="Pfam" id="PF02518">
    <property type="entry name" value="HATPase_c"/>
    <property type="match status" value="2"/>
</dbReference>
<accession>E8X3C6</accession>
<dbReference type="eggNOG" id="COG2172">
    <property type="taxonomic scope" value="Bacteria"/>
</dbReference>
<dbReference type="InterPro" id="IPR036890">
    <property type="entry name" value="HATPase_C_sf"/>
</dbReference>
<keyword evidence="8" id="KW-0418">Kinase</keyword>
<dbReference type="Gene3D" id="3.30.565.10">
    <property type="entry name" value="Histidine kinase-like ATPase, C-terminal domain"/>
    <property type="match status" value="2"/>
</dbReference>
<dbReference type="STRING" id="1198114.AciX9_3421"/>
<gene>
    <name evidence="8" type="ordered locus">AciX9_3421</name>
</gene>
<evidence type="ECO:0000313" key="9">
    <source>
        <dbReference type="Proteomes" id="UP000000343"/>
    </source>
</evidence>
<dbReference type="EMBL" id="CP002480">
    <property type="protein sequence ID" value="ADW70427.1"/>
    <property type="molecule type" value="Genomic_DNA"/>
</dbReference>
<dbReference type="OrthoDB" id="9804263at2"/>
<feature type="domain" description="Response regulatory" evidence="7">
    <location>
        <begin position="473"/>
        <end position="590"/>
    </location>
</feature>
<evidence type="ECO:0000256" key="1">
    <source>
        <dbReference type="ARBA" id="ARBA00000085"/>
    </source>
</evidence>
<feature type="domain" description="Histidine kinase" evidence="6">
    <location>
        <begin position="232"/>
        <end position="456"/>
    </location>
</feature>
<dbReference type="CDD" id="cd16922">
    <property type="entry name" value="HATPase_EvgS-ArcB-TorS-like"/>
    <property type="match status" value="1"/>
</dbReference>
<sequence length="613" mass="67393">MASTANPRPLLSVSVARDMDFLLARQRAKQIAALLRFDRQDQTRIATAVSEIVRNAFEYAGGGRVEYFLDINTSDGPTFRIVVADNGKGIPQLDQIWNGAYRSQTGMGLGLIGSRRLLDDLQVETSPKGTTVSLLKRLPRNVSAPDIAELSTQLAIHTVGQPSALQSAALIDQNQELIRLLDEIRARESELHILNEELSETNRGVLVLYAELEDRARAVQHASELKTRFLSGVTHELRTPLNSIVSLSRLMLSHSDGSLSTEQEKQVNFILRSAQNMTELVNDLLDLARVEAGKAISNLTYFTVADLYAGLRGMFRPLATNPSVKLLFDIPSEPLRLHTDEGKLAQILRNFISNALKFTEHGTVTVSARPREGSPDWVTFTVVDTGIGIAPEHHEIVMQEWGQVEHVQQAAHGKQKGSGLGLPLSRSFAELLGGRIHFTSEPGQGSTFEVSLPALVSEPAPEPSAVNDLDQGHIIMADDDEVARYLLRRRLSAHTTAEITEACSGQEALDAIRRHRPHILFLDLVMPGLSGFEVVRQLRQDPTTADLPIVLHTSKTLSPEETRSLEAYDLTLIPKGSKTQGGTDDPDAPDEQSIQLQRALLQVGLHNMHEGKS</sequence>
<feature type="coiled-coil region" evidence="5">
    <location>
        <begin position="167"/>
        <end position="197"/>
    </location>
</feature>
<dbReference type="PaxDb" id="1198114-AciX9_3421"/>
<evidence type="ECO:0000256" key="3">
    <source>
        <dbReference type="ARBA" id="ARBA00022553"/>
    </source>
</evidence>
<dbReference type="SUPFAM" id="SSF52172">
    <property type="entry name" value="CheY-like"/>
    <property type="match status" value="1"/>
</dbReference>
<evidence type="ECO:0000256" key="4">
    <source>
        <dbReference type="PROSITE-ProRule" id="PRU00169"/>
    </source>
</evidence>
<dbReference type="InterPro" id="IPR003661">
    <property type="entry name" value="HisK_dim/P_dom"/>
</dbReference>
<dbReference type="Proteomes" id="UP000000343">
    <property type="component" value="Chromosome"/>
</dbReference>
<dbReference type="PANTHER" id="PTHR43547:SF2">
    <property type="entry name" value="HYBRID SIGNAL TRANSDUCTION HISTIDINE KINASE C"/>
    <property type="match status" value="1"/>
</dbReference>
<dbReference type="eggNOG" id="COG2205">
    <property type="taxonomic scope" value="Bacteria"/>
</dbReference>
<dbReference type="AlphaFoldDB" id="E8X3C6"/>
<dbReference type="InterPro" id="IPR003594">
    <property type="entry name" value="HATPase_dom"/>
</dbReference>